<keyword evidence="2" id="KW-1185">Reference proteome</keyword>
<protein>
    <submittedName>
        <fullName evidence="1">Uncharacterized protein</fullName>
    </submittedName>
</protein>
<reference evidence="1" key="1">
    <citation type="submission" date="2019-09" db="EMBL/GenBank/DDBJ databases">
        <authorList>
            <person name="Teo W.F.A."/>
            <person name="Duangmal K."/>
        </authorList>
    </citation>
    <scope>NUCLEOTIDE SEQUENCE [LARGE SCALE GENOMIC DNA]</scope>
    <source>
        <strain evidence="1">K81G1</strain>
    </source>
</reference>
<dbReference type="AlphaFoldDB" id="A0A5N0UU63"/>
<sequence>MVRLDGFGCSYCGLPVRFSGERRHPGHVVIEHLSPGTDADGLPDLQVLHRFCAHVMRGGAATGVVLRRAWLGWATGEYEAWQHEKRYGTRHYLRLGVHTGGTLFLKHWRVRKMRCAAYACRYYTATRRPGAPWRAGSKSRKGYLGVT</sequence>
<accession>A0A5N0UU63</accession>
<proteinExistence type="predicted"/>
<dbReference type="OrthoDB" id="3626140at2"/>
<dbReference type="EMBL" id="VMNW02000079">
    <property type="protein sequence ID" value="KAA9153167.1"/>
    <property type="molecule type" value="Genomic_DNA"/>
</dbReference>
<comment type="caution">
    <text evidence="1">The sequence shown here is derived from an EMBL/GenBank/DDBJ whole genome shotgun (WGS) entry which is preliminary data.</text>
</comment>
<organism evidence="1 2">
    <name type="scientific">Amycolatopsis acidicola</name>
    <dbReference type="NCBI Taxonomy" id="2596893"/>
    <lineage>
        <taxon>Bacteria</taxon>
        <taxon>Bacillati</taxon>
        <taxon>Actinomycetota</taxon>
        <taxon>Actinomycetes</taxon>
        <taxon>Pseudonocardiales</taxon>
        <taxon>Pseudonocardiaceae</taxon>
        <taxon>Amycolatopsis</taxon>
    </lineage>
</organism>
<gene>
    <name evidence="1" type="ORF">FPZ12_035190</name>
</gene>
<evidence type="ECO:0000313" key="1">
    <source>
        <dbReference type="EMBL" id="KAA9153167.1"/>
    </source>
</evidence>
<name>A0A5N0UU63_9PSEU</name>
<dbReference type="Proteomes" id="UP000319769">
    <property type="component" value="Unassembled WGS sequence"/>
</dbReference>
<evidence type="ECO:0000313" key="2">
    <source>
        <dbReference type="Proteomes" id="UP000319769"/>
    </source>
</evidence>
<dbReference type="RefSeq" id="WP_144750453.1">
    <property type="nucleotide sequence ID" value="NZ_VMNW02000079.1"/>
</dbReference>